<feature type="transmembrane region" description="Helical" evidence="1">
    <location>
        <begin position="23"/>
        <end position="50"/>
    </location>
</feature>
<dbReference type="RefSeq" id="WP_055572837.1">
    <property type="nucleotide sequence ID" value="NZ_FMZK01000006.1"/>
</dbReference>
<protein>
    <submittedName>
        <fullName evidence="2">Uncharacterized protein</fullName>
    </submittedName>
</protein>
<name>A0A1G6T827_9ACTN</name>
<keyword evidence="3" id="KW-1185">Reference proteome</keyword>
<dbReference type="AlphaFoldDB" id="A0A1G6T827"/>
<dbReference type="Proteomes" id="UP000182100">
    <property type="component" value="Unassembled WGS sequence"/>
</dbReference>
<keyword evidence="1" id="KW-0472">Membrane</keyword>
<evidence type="ECO:0000256" key="1">
    <source>
        <dbReference type="SAM" id="Phobius"/>
    </source>
</evidence>
<feature type="transmembrane region" description="Helical" evidence="1">
    <location>
        <begin position="95"/>
        <end position="122"/>
    </location>
</feature>
<organism evidence="2 3">
    <name type="scientific">Streptomyces prasinopilosus</name>
    <dbReference type="NCBI Taxonomy" id="67344"/>
    <lineage>
        <taxon>Bacteria</taxon>
        <taxon>Bacillati</taxon>
        <taxon>Actinomycetota</taxon>
        <taxon>Actinomycetes</taxon>
        <taxon>Kitasatosporales</taxon>
        <taxon>Streptomycetaceae</taxon>
        <taxon>Streptomyces</taxon>
    </lineage>
</organism>
<keyword evidence="1" id="KW-0812">Transmembrane</keyword>
<gene>
    <name evidence="2" type="ORF">SAMN05216505_10649</name>
</gene>
<proteinExistence type="predicted"/>
<accession>A0A1G6T827</accession>
<keyword evidence="1" id="KW-1133">Transmembrane helix</keyword>
<evidence type="ECO:0000313" key="3">
    <source>
        <dbReference type="Proteomes" id="UP000182100"/>
    </source>
</evidence>
<dbReference type="EMBL" id="FMZK01000006">
    <property type="protein sequence ID" value="SDD24495.1"/>
    <property type="molecule type" value="Genomic_DNA"/>
</dbReference>
<evidence type="ECO:0000313" key="2">
    <source>
        <dbReference type="EMBL" id="SDD24495.1"/>
    </source>
</evidence>
<feature type="transmembrane region" description="Helical" evidence="1">
    <location>
        <begin position="62"/>
        <end position="83"/>
    </location>
</feature>
<reference evidence="3" key="1">
    <citation type="submission" date="2016-10" db="EMBL/GenBank/DDBJ databases">
        <authorList>
            <person name="Varghese N."/>
            <person name="Submissions S."/>
        </authorList>
    </citation>
    <scope>NUCLEOTIDE SEQUENCE [LARGE SCALE GENOMIC DNA]</scope>
    <source>
        <strain evidence="3">CGMCC 4.3504</strain>
    </source>
</reference>
<sequence length="123" mass="12625">MGGGGTTEARRERARAERLTEGLTVAVASVLSFALLAGPAVVFGATAWHLVTGTGTTAFSRVSAPVLFLALVTLPLLLARMVFRSGRRRGSARLTAAVPAALTLLGSSVVPFAALCLIVAYAD</sequence>